<feature type="compositionally biased region" description="Basic and acidic residues" evidence="1">
    <location>
        <begin position="16"/>
        <end position="26"/>
    </location>
</feature>
<evidence type="ECO:0000313" key="3">
    <source>
        <dbReference type="Proteomes" id="UP001190700"/>
    </source>
</evidence>
<feature type="region of interest" description="Disordered" evidence="1">
    <location>
        <begin position="1069"/>
        <end position="1094"/>
    </location>
</feature>
<proteinExistence type="predicted"/>
<feature type="compositionally biased region" description="Basic and acidic residues" evidence="1">
    <location>
        <begin position="945"/>
        <end position="956"/>
    </location>
</feature>
<feature type="region of interest" description="Disordered" evidence="1">
    <location>
        <begin position="776"/>
        <end position="827"/>
    </location>
</feature>
<gene>
    <name evidence="2" type="ORF">CYMTET_42929</name>
</gene>
<feature type="compositionally biased region" description="Gly residues" evidence="1">
    <location>
        <begin position="814"/>
        <end position="823"/>
    </location>
</feature>
<name>A0AAE0C521_9CHLO</name>
<feature type="compositionally biased region" description="Low complexity" evidence="1">
    <location>
        <begin position="269"/>
        <end position="303"/>
    </location>
</feature>
<keyword evidence="3" id="KW-1185">Reference proteome</keyword>
<feature type="compositionally biased region" description="Pro residues" evidence="1">
    <location>
        <begin position="409"/>
        <end position="438"/>
    </location>
</feature>
<feature type="compositionally biased region" description="Low complexity" evidence="1">
    <location>
        <begin position="81"/>
        <end position="92"/>
    </location>
</feature>
<feature type="compositionally biased region" description="Low complexity" evidence="1">
    <location>
        <begin position="620"/>
        <end position="634"/>
    </location>
</feature>
<feature type="compositionally biased region" description="Low complexity" evidence="1">
    <location>
        <begin position="776"/>
        <end position="792"/>
    </location>
</feature>
<dbReference type="AlphaFoldDB" id="A0AAE0C521"/>
<feature type="compositionally biased region" description="Low complexity" evidence="1">
    <location>
        <begin position="28"/>
        <end position="37"/>
    </location>
</feature>
<feature type="compositionally biased region" description="Low complexity" evidence="1">
    <location>
        <begin position="131"/>
        <end position="166"/>
    </location>
</feature>
<feature type="region of interest" description="Disordered" evidence="1">
    <location>
        <begin position="605"/>
        <end position="663"/>
    </location>
</feature>
<accession>A0AAE0C521</accession>
<feature type="compositionally biased region" description="Low complexity" evidence="1">
    <location>
        <begin position="394"/>
        <end position="408"/>
    </location>
</feature>
<evidence type="ECO:0000313" key="2">
    <source>
        <dbReference type="EMBL" id="KAK3247575.1"/>
    </source>
</evidence>
<feature type="compositionally biased region" description="Basic and acidic residues" evidence="1">
    <location>
        <begin position="71"/>
        <end position="80"/>
    </location>
</feature>
<evidence type="ECO:0000256" key="1">
    <source>
        <dbReference type="SAM" id="MobiDB-lite"/>
    </source>
</evidence>
<feature type="compositionally biased region" description="Polar residues" evidence="1">
    <location>
        <begin position="874"/>
        <end position="886"/>
    </location>
</feature>
<feature type="region of interest" description="Disordered" evidence="1">
    <location>
        <begin position="1"/>
        <end position="464"/>
    </location>
</feature>
<feature type="region of interest" description="Disordered" evidence="1">
    <location>
        <begin position="1116"/>
        <end position="1146"/>
    </location>
</feature>
<feature type="compositionally biased region" description="Low complexity" evidence="1">
    <location>
        <begin position="957"/>
        <end position="991"/>
    </location>
</feature>
<organism evidence="2 3">
    <name type="scientific">Cymbomonas tetramitiformis</name>
    <dbReference type="NCBI Taxonomy" id="36881"/>
    <lineage>
        <taxon>Eukaryota</taxon>
        <taxon>Viridiplantae</taxon>
        <taxon>Chlorophyta</taxon>
        <taxon>Pyramimonadophyceae</taxon>
        <taxon>Pyramimonadales</taxon>
        <taxon>Pyramimonadaceae</taxon>
        <taxon>Cymbomonas</taxon>
    </lineage>
</organism>
<feature type="region of interest" description="Disordered" evidence="1">
    <location>
        <begin position="865"/>
        <end position="1048"/>
    </location>
</feature>
<dbReference type="EMBL" id="LGRX02028832">
    <property type="protein sequence ID" value="KAK3247575.1"/>
    <property type="molecule type" value="Genomic_DNA"/>
</dbReference>
<feature type="compositionally biased region" description="Polar residues" evidence="1">
    <location>
        <begin position="328"/>
        <end position="342"/>
    </location>
</feature>
<feature type="compositionally biased region" description="Basic and acidic residues" evidence="1">
    <location>
        <begin position="798"/>
        <end position="809"/>
    </location>
</feature>
<comment type="caution">
    <text evidence="2">The sequence shown here is derived from an EMBL/GenBank/DDBJ whole genome shotgun (WGS) entry which is preliminary data.</text>
</comment>
<reference evidence="2 3" key="1">
    <citation type="journal article" date="2015" name="Genome Biol. Evol.">
        <title>Comparative Genomics of a Bacterivorous Green Alga Reveals Evolutionary Causalities and Consequences of Phago-Mixotrophic Mode of Nutrition.</title>
        <authorList>
            <person name="Burns J.A."/>
            <person name="Paasch A."/>
            <person name="Narechania A."/>
            <person name="Kim E."/>
        </authorList>
    </citation>
    <scope>NUCLEOTIDE SEQUENCE [LARGE SCALE GENOMIC DNA]</scope>
    <source>
        <strain evidence="2 3">PLY_AMNH</strain>
    </source>
</reference>
<protein>
    <submittedName>
        <fullName evidence="2">Uncharacterized protein</fullName>
    </submittedName>
</protein>
<dbReference type="Proteomes" id="UP001190700">
    <property type="component" value="Unassembled WGS sequence"/>
</dbReference>
<feature type="compositionally biased region" description="Low complexity" evidence="1">
    <location>
        <begin position="102"/>
        <end position="117"/>
    </location>
</feature>
<feature type="compositionally biased region" description="Basic and acidic residues" evidence="1">
    <location>
        <begin position="1015"/>
        <end position="1027"/>
    </location>
</feature>
<sequence>MANRSSEIAKRIARFRKGEPTSRDQRNTAQTQFWWQEQQKEQKPGPAPPVGRSPATSGDVQAAGDSWQEPWRADRRDDRASSSSPLRASPSRISKPRLRSQSPVTSADSSRSSSPSRAQPPPHHPEPSRSRPPSSGRRAPPAREASSLSPHSSRSSSPSPLPASRTSQRHQEGSPKALARQQAAEQVRRSVQRRSASGLPVPPVPGLNLRASGVTKAASASQVAEREARQIAQSALKQAAGSGGAGQRKQVGTSGGAGRGKHVGPSGSSRSQHAAGPAAASGHSGNAGRPSSGSAAEASGSAGQPTLFAAEQLQRLRQLHPKLHSALMNMQRSPGGSISEATLRQVDQALKPPRKPDAAAVPPSRPPGQQRVSFSEPKPFEGHTRPGNRPPSPSRTRSPPDASLDALPDAPPDALPDAPPDALPDAPPDALPAAPPGPRTSARHSGGMERLVQPPAGPTIQEEAPTMWPSQGVFDAHVAQPPRAAALERPPQPPVPAAAHSPPRSAATEPGTASGSGGGGGEALRAISDALQRCGRDARAHQLLRRCGADVGGSLDSATVARLVQEALPGSGAAIVRHTCQLLNLRAGSDRISFEVLREIAHDYKHPSAHRSGPVGSTARSPSPRSGGLSRMGMWPGGVGGPNVAGADAAGSSSTPGPVATRGNARSMRVGQFVAEHRATFLQAFEALAGDGGRARISTSVALIGRLMPEMALSELQALHQILDKVTAGRDRVTFGEIEHAAALMEAAVSAARRDAEGQGEVRTLLGGAQYTGEAVPRGAARRGSSGRVAEGTGALHARQDNEKEESLTHRGGTAEGVGGGAHEGAHAARACEMEAAAVQSPLRESRDVVILSQSRDASAELAAWGGDREGGPSQLSGPAVDTSSGGRARPAESSGHPRAEGFPQGCASGEQSMDGQPQLPEGGGVSQSAGRRGYLQDQRSMQGRFKEDTRVDPAESQRQAAEWAAAKRAAAARDAAEAAAWSEAKAAQASPQLPRERMVTRGSFRVRPANSGGDRSERIPEMEDAARSAGAAAATGGAGGSAESAKVKRPLPAEGGAAMVDGKECTSVANGKAPAEGGKEGSAQADPGANSATAVAGMAPADNTSVAACSSAGEATAAKDTGGNAAGTNAVGASGSGAVAEASGNKVRSPSTACLASEQLTSPLPPAEPPAKLMYGGNVKWGALRPPRA</sequence>
<feature type="compositionally biased region" description="Low complexity" evidence="1">
    <location>
        <begin position="497"/>
        <end position="513"/>
    </location>
</feature>
<feature type="region of interest" description="Disordered" evidence="1">
    <location>
        <begin position="482"/>
        <end position="523"/>
    </location>
</feature>